<dbReference type="EMBL" id="CM051406">
    <property type="protein sequence ID" value="KAJ4703414.1"/>
    <property type="molecule type" value="Genomic_DNA"/>
</dbReference>
<keyword evidence="2" id="KW-1185">Reference proteome</keyword>
<sequence length="375" mass="41918">MGSLPSASPSTPPPSPEFNHRVYASFCLREPGPRSNISNWIECYNPSNNTWSQVSYIPDLTENHILKGFSMVSLGDSIYIIGGRLCHKERAHNSDESDDFVDVYDKVSSAVLRYNVQSNEWSKCAALRVPRYDFACTAWENKICVAGGKSNLFSARGISSAEVYDPTLNAWTPLPNMSTLRYKCVGVTWQGKIHVVGGFAERADSDGSVKFTERSSAEVYDTQAGKWDLVARMWQLDVPPNQIVEVENRLFSSGDCLNAWKGHIEAYDGKLNMWDEVDGSCLRTLNSPISTSISSCTHDEDWPPIQRLYLTMAPIGTHLYFLAGYRMAGESSRTMPMVHIFDTAATRDAWKSFEPMIEEGEKELCSHCCVVQLSS</sequence>
<protein>
    <submittedName>
        <fullName evidence="1">F-box/kelch-repeat protein</fullName>
    </submittedName>
</protein>
<name>A0ACC1WY65_MELAZ</name>
<gene>
    <name evidence="1" type="ORF">OWV82_023325</name>
</gene>
<organism evidence="1 2">
    <name type="scientific">Melia azedarach</name>
    <name type="common">Chinaberry tree</name>
    <dbReference type="NCBI Taxonomy" id="155640"/>
    <lineage>
        <taxon>Eukaryota</taxon>
        <taxon>Viridiplantae</taxon>
        <taxon>Streptophyta</taxon>
        <taxon>Embryophyta</taxon>
        <taxon>Tracheophyta</taxon>
        <taxon>Spermatophyta</taxon>
        <taxon>Magnoliopsida</taxon>
        <taxon>eudicotyledons</taxon>
        <taxon>Gunneridae</taxon>
        <taxon>Pentapetalae</taxon>
        <taxon>rosids</taxon>
        <taxon>malvids</taxon>
        <taxon>Sapindales</taxon>
        <taxon>Meliaceae</taxon>
        <taxon>Melia</taxon>
    </lineage>
</organism>
<proteinExistence type="predicted"/>
<dbReference type="Proteomes" id="UP001164539">
    <property type="component" value="Chromosome 13"/>
</dbReference>
<accession>A0ACC1WY65</accession>
<evidence type="ECO:0000313" key="2">
    <source>
        <dbReference type="Proteomes" id="UP001164539"/>
    </source>
</evidence>
<comment type="caution">
    <text evidence="1">The sequence shown here is derived from an EMBL/GenBank/DDBJ whole genome shotgun (WGS) entry which is preliminary data.</text>
</comment>
<evidence type="ECO:0000313" key="1">
    <source>
        <dbReference type="EMBL" id="KAJ4703414.1"/>
    </source>
</evidence>
<reference evidence="1 2" key="1">
    <citation type="journal article" date="2023" name="Science">
        <title>Complex scaffold remodeling in plant triterpene biosynthesis.</title>
        <authorList>
            <person name="De La Pena R."/>
            <person name="Hodgson H."/>
            <person name="Liu J.C."/>
            <person name="Stephenson M.J."/>
            <person name="Martin A.C."/>
            <person name="Owen C."/>
            <person name="Harkess A."/>
            <person name="Leebens-Mack J."/>
            <person name="Jimenez L.E."/>
            <person name="Osbourn A."/>
            <person name="Sattely E.S."/>
        </authorList>
    </citation>
    <scope>NUCLEOTIDE SEQUENCE [LARGE SCALE GENOMIC DNA]</scope>
    <source>
        <strain evidence="2">cv. JPN11</strain>
        <tissue evidence="1">Leaf</tissue>
    </source>
</reference>